<dbReference type="InterPro" id="IPR023631">
    <property type="entry name" value="Amidase_dom"/>
</dbReference>
<reference evidence="2" key="2">
    <citation type="submission" date="2020-11" db="EMBL/GenBank/DDBJ databases">
        <authorList>
            <consortium name="DOE Joint Genome Institute"/>
            <person name="Kuo A."/>
            <person name="Miyauchi S."/>
            <person name="Kiss E."/>
            <person name="Drula E."/>
            <person name="Kohler A."/>
            <person name="Sanchez-Garcia M."/>
            <person name="Andreopoulos B."/>
            <person name="Barry K.W."/>
            <person name="Bonito G."/>
            <person name="Buee M."/>
            <person name="Carver A."/>
            <person name="Chen C."/>
            <person name="Cichocki N."/>
            <person name="Clum A."/>
            <person name="Culley D."/>
            <person name="Crous P.W."/>
            <person name="Fauchery L."/>
            <person name="Girlanda M."/>
            <person name="Hayes R."/>
            <person name="Keri Z."/>
            <person name="Labutti K."/>
            <person name="Lipzen A."/>
            <person name="Lombard V."/>
            <person name="Magnuson J."/>
            <person name="Maillard F."/>
            <person name="Morin E."/>
            <person name="Murat C."/>
            <person name="Nolan M."/>
            <person name="Ohm R."/>
            <person name="Pangilinan J."/>
            <person name="Pereira M."/>
            <person name="Perotto S."/>
            <person name="Peter M."/>
            <person name="Riley R."/>
            <person name="Sitrit Y."/>
            <person name="Stielow B."/>
            <person name="Szollosi G."/>
            <person name="Zifcakova L."/>
            <person name="Stursova M."/>
            <person name="Spatafora J.W."/>
            <person name="Tedersoo L."/>
            <person name="Vaario L.-M."/>
            <person name="Yamada A."/>
            <person name="Yan M."/>
            <person name="Wang P."/>
            <person name="Xu J."/>
            <person name="Bruns T."/>
            <person name="Baldrian P."/>
            <person name="Vilgalys R."/>
            <person name="Henrissat B."/>
            <person name="Grigoriev I.V."/>
            <person name="Hibbett D."/>
            <person name="Nagy L.G."/>
            <person name="Martin F.M."/>
        </authorList>
    </citation>
    <scope>NUCLEOTIDE SEQUENCE</scope>
    <source>
        <strain evidence="2">UH-Tt-Lm1</strain>
    </source>
</reference>
<dbReference type="InterPro" id="IPR000120">
    <property type="entry name" value="Amidase"/>
</dbReference>
<accession>A0A9P6L213</accession>
<name>A0A9P6L213_9AGAM</name>
<dbReference type="AlphaFoldDB" id="A0A9P6L213"/>
<keyword evidence="3" id="KW-1185">Reference proteome</keyword>
<organism evidence="2 3">
    <name type="scientific">Thelephora terrestris</name>
    <dbReference type="NCBI Taxonomy" id="56493"/>
    <lineage>
        <taxon>Eukaryota</taxon>
        <taxon>Fungi</taxon>
        <taxon>Dikarya</taxon>
        <taxon>Basidiomycota</taxon>
        <taxon>Agaricomycotina</taxon>
        <taxon>Agaricomycetes</taxon>
        <taxon>Thelephorales</taxon>
        <taxon>Thelephoraceae</taxon>
        <taxon>Thelephora</taxon>
    </lineage>
</organism>
<sequence length="286" mass="30199">MQIRCTRTSARTYKTLVESRNARINAFVHLPNDSSQRLPSIGGPLSGITVAVKDNICTSGMPTTCSSPMLKGALGISIFLPYDATVVKLLRSAGAQAGTELVPPTTFFDRLRGSLNKYSVHGPVINPFGESEGRSAGGSSGGTAAAGLCDAALGADTGGSIRLPASYCGVVGLKPSYGLLNRWGVVSFPDSLDYVGVLAKDIESAESVFDYLNIHDPRDPTAATQRIREKASKSVLSDFLGSGSLSGIRIGDYFPEELYPSVVNPLRTLLIDLRTHGASQRPVTCC</sequence>
<reference evidence="2" key="1">
    <citation type="journal article" date="2020" name="Nat. Commun.">
        <title>Large-scale genome sequencing of mycorrhizal fungi provides insights into the early evolution of symbiotic traits.</title>
        <authorList>
            <person name="Miyauchi S."/>
            <person name="Kiss E."/>
            <person name="Kuo A."/>
            <person name="Drula E."/>
            <person name="Kohler A."/>
            <person name="Sanchez-Garcia M."/>
            <person name="Morin E."/>
            <person name="Andreopoulos B."/>
            <person name="Barry K.W."/>
            <person name="Bonito G."/>
            <person name="Buee M."/>
            <person name="Carver A."/>
            <person name="Chen C."/>
            <person name="Cichocki N."/>
            <person name="Clum A."/>
            <person name="Culley D."/>
            <person name="Crous P.W."/>
            <person name="Fauchery L."/>
            <person name="Girlanda M."/>
            <person name="Hayes R.D."/>
            <person name="Keri Z."/>
            <person name="LaButti K."/>
            <person name="Lipzen A."/>
            <person name="Lombard V."/>
            <person name="Magnuson J."/>
            <person name="Maillard F."/>
            <person name="Murat C."/>
            <person name="Nolan M."/>
            <person name="Ohm R.A."/>
            <person name="Pangilinan J."/>
            <person name="Pereira M.F."/>
            <person name="Perotto S."/>
            <person name="Peter M."/>
            <person name="Pfister S."/>
            <person name="Riley R."/>
            <person name="Sitrit Y."/>
            <person name="Stielow J.B."/>
            <person name="Szollosi G."/>
            <person name="Zifcakova L."/>
            <person name="Stursova M."/>
            <person name="Spatafora J.W."/>
            <person name="Tedersoo L."/>
            <person name="Vaario L.M."/>
            <person name="Yamada A."/>
            <person name="Yan M."/>
            <person name="Wang P."/>
            <person name="Xu J."/>
            <person name="Bruns T."/>
            <person name="Baldrian P."/>
            <person name="Vilgalys R."/>
            <person name="Dunand C."/>
            <person name="Henrissat B."/>
            <person name="Grigoriev I.V."/>
            <person name="Hibbett D."/>
            <person name="Nagy L.G."/>
            <person name="Martin F.M."/>
        </authorList>
    </citation>
    <scope>NUCLEOTIDE SEQUENCE</scope>
    <source>
        <strain evidence="2">UH-Tt-Lm1</strain>
    </source>
</reference>
<dbReference type="SUPFAM" id="SSF75304">
    <property type="entry name" value="Amidase signature (AS) enzymes"/>
    <property type="match status" value="1"/>
</dbReference>
<dbReference type="GO" id="GO:0005739">
    <property type="term" value="C:mitochondrion"/>
    <property type="evidence" value="ECO:0007669"/>
    <property type="project" value="TreeGrafter"/>
</dbReference>
<protein>
    <submittedName>
        <fullName evidence="2">Amidase signature domain-containing protein</fullName>
    </submittedName>
</protein>
<proteinExistence type="predicted"/>
<dbReference type="PANTHER" id="PTHR11895">
    <property type="entry name" value="TRANSAMIDASE"/>
    <property type="match status" value="1"/>
</dbReference>
<dbReference type="EMBL" id="WIUZ02000020">
    <property type="protein sequence ID" value="KAF9779191.1"/>
    <property type="molecule type" value="Genomic_DNA"/>
</dbReference>
<dbReference type="InterPro" id="IPR036928">
    <property type="entry name" value="AS_sf"/>
</dbReference>
<comment type="caution">
    <text evidence="2">The sequence shown here is derived from an EMBL/GenBank/DDBJ whole genome shotgun (WGS) entry which is preliminary data.</text>
</comment>
<evidence type="ECO:0000313" key="3">
    <source>
        <dbReference type="Proteomes" id="UP000736335"/>
    </source>
</evidence>
<evidence type="ECO:0000313" key="2">
    <source>
        <dbReference type="EMBL" id="KAF9779191.1"/>
    </source>
</evidence>
<dbReference type="GO" id="GO:0050567">
    <property type="term" value="F:glutaminyl-tRNA synthase (glutamine-hydrolyzing) activity"/>
    <property type="evidence" value="ECO:0007669"/>
    <property type="project" value="TreeGrafter"/>
</dbReference>
<dbReference type="Proteomes" id="UP000736335">
    <property type="component" value="Unassembled WGS sequence"/>
</dbReference>
<dbReference type="PANTHER" id="PTHR11895:SF7">
    <property type="entry name" value="GLUTAMYL-TRNA(GLN) AMIDOTRANSFERASE SUBUNIT A, MITOCHONDRIAL"/>
    <property type="match status" value="1"/>
</dbReference>
<dbReference type="Gene3D" id="3.90.1300.10">
    <property type="entry name" value="Amidase signature (AS) domain"/>
    <property type="match status" value="1"/>
</dbReference>
<gene>
    <name evidence="2" type="ORF">BJ322DRAFT_1013457</name>
</gene>
<evidence type="ECO:0000259" key="1">
    <source>
        <dbReference type="Pfam" id="PF01425"/>
    </source>
</evidence>
<dbReference type="GO" id="GO:0032543">
    <property type="term" value="P:mitochondrial translation"/>
    <property type="evidence" value="ECO:0007669"/>
    <property type="project" value="TreeGrafter"/>
</dbReference>
<dbReference type="OrthoDB" id="421993at2759"/>
<dbReference type="GO" id="GO:0030956">
    <property type="term" value="C:glutamyl-tRNA(Gln) amidotransferase complex"/>
    <property type="evidence" value="ECO:0007669"/>
    <property type="project" value="TreeGrafter"/>
</dbReference>
<dbReference type="GO" id="GO:0070681">
    <property type="term" value="P:glutaminyl-tRNAGln biosynthesis via transamidation"/>
    <property type="evidence" value="ECO:0007669"/>
    <property type="project" value="TreeGrafter"/>
</dbReference>
<dbReference type="Pfam" id="PF01425">
    <property type="entry name" value="Amidase"/>
    <property type="match status" value="1"/>
</dbReference>
<feature type="domain" description="Amidase" evidence="1">
    <location>
        <begin position="40"/>
        <end position="278"/>
    </location>
</feature>